<dbReference type="PANTHER" id="PTHR32083:SF0">
    <property type="entry name" value="CILIA AND FLAGELLA-ASSOCIATED PROTEIN 58"/>
    <property type="match status" value="1"/>
</dbReference>
<dbReference type="Proteomes" id="UP001530400">
    <property type="component" value="Unassembled WGS sequence"/>
</dbReference>
<name>A0ABD3PB74_9STRA</name>
<keyword evidence="5" id="KW-1185">Reference proteome</keyword>
<feature type="coiled-coil region" evidence="2">
    <location>
        <begin position="779"/>
        <end position="827"/>
    </location>
</feature>
<protein>
    <recommendedName>
        <fullName evidence="3">Cilia- and flagella-associated protein 58 central coiled coil domain-containing protein</fullName>
    </recommendedName>
</protein>
<dbReference type="Pfam" id="PF21771">
    <property type="entry name" value="CFAP58_CC"/>
    <property type="match status" value="1"/>
</dbReference>
<feature type="domain" description="Cilia- and flagella-associated protein 58 central coiled coil" evidence="3">
    <location>
        <begin position="364"/>
        <end position="670"/>
    </location>
</feature>
<feature type="coiled-coil region" evidence="2">
    <location>
        <begin position="80"/>
        <end position="240"/>
    </location>
</feature>
<gene>
    <name evidence="4" type="ORF">ACHAWO_005092</name>
</gene>
<dbReference type="PANTHER" id="PTHR32083">
    <property type="entry name" value="CILIA AND FLAGELLA-ASSOCIATED PROTEIN 58-RELATED"/>
    <property type="match status" value="1"/>
</dbReference>
<evidence type="ECO:0000313" key="5">
    <source>
        <dbReference type="Proteomes" id="UP001530400"/>
    </source>
</evidence>
<feature type="coiled-coil region" evidence="2">
    <location>
        <begin position="472"/>
        <end position="534"/>
    </location>
</feature>
<evidence type="ECO:0000313" key="4">
    <source>
        <dbReference type="EMBL" id="KAL3785293.1"/>
    </source>
</evidence>
<accession>A0ABD3PB74</accession>
<comment type="caution">
    <text evidence="4">The sequence shown here is derived from an EMBL/GenBank/DDBJ whole genome shotgun (WGS) entry which is preliminary data.</text>
</comment>
<evidence type="ECO:0000256" key="2">
    <source>
        <dbReference type="SAM" id="Coils"/>
    </source>
</evidence>
<dbReference type="AlphaFoldDB" id="A0ABD3PB74"/>
<evidence type="ECO:0000259" key="3">
    <source>
        <dbReference type="Pfam" id="PF21771"/>
    </source>
</evidence>
<reference evidence="4 5" key="1">
    <citation type="submission" date="2024-10" db="EMBL/GenBank/DDBJ databases">
        <title>Updated reference genomes for cyclostephanoid diatoms.</title>
        <authorList>
            <person name="Roberts W.R."/>
            <person name="Alverson A.J."/>
        </authorList>
    </citation>
    <scope>NUCLEOTIDE SEQUENCE [LARGE SCALE GENOMIC DNA]</scope>
    <source>
        <strain evidence="4 5">AJA010-31</strain>
    </source>
</reference>
<sequence length="874" mass="101683">MTSSGTKSSASKAIEKEAELFLQQLNKNVIEPDNTIDSNEYRNRYETLLGALKLSHSRENGLVETCQSIQSEKEATITQLQSSRRENEECESHVTALQNDLDTIKSLLQAANDREEKTKHTMDKLQEELEVLTDQIDKSEIATIKKENDAKRLANDVQHWKDQAETAANKIDAMEIEEQKLKSQMDQLQILYNDSRENNAALKEQLAERESDVRRGSEKREQLERELEVTRKKLEKKTKEFIDKEYAAAVSQSKVGTLEKQLVDAKKIIAANEQAVKEQMTKKENLVSMLDEQKNKTNKVSEELRELEIVQKKSVVERNRLESEKAKLERSLESERKAVLRHQQLVEDANASTRLSNEAVQSLKKEIDMMRKREDQLTKEIILLKRENGLHLGKIHEKDKMVKKTGDDLRYNEQVIASLGKELSDATDAMAKQVSFTLRLEGECDGLRHQVTESRASYERIMDELKIRDNQVKDLAYTIEELETVIQEEKQKHEAIRTERNNTLKLLRDEQREVDRLENDTKNLNREINNLRSEVATRDSALVKENYDYRKEKAQKEMYADEISRLKRCLVESEESIQTFQSEVRHLGTAIRKLDDTALLQRKEYDQIIKERDILGTQLIRRNDELALLYEKIKILQSTLRRGETQYNARLDDIRLMKLKVRDLQRQLTIARGGQAGVEELNRNLIVIQKELVRERVKVKALSDELENPINVHRWRKLEGTDPDAHEMIQKIQILQKRLLSKTQEVATKNVIIQQQQQQQGELEMTLARRPGPEVSEELNAYQNDVRKKSKQMKAMASELNMHQAQVREYKNEIDRLSTELLSFKRKYFEVKQREVERERELDELTAGSTVSKPMRDQSNTTLRKFVGGGFAIK</sequence>
<dbReference type="EMBL" id="JALLPJ020000699">
    <property type="protein sequence ID" value="KAL3785293.1"/>
    <property type="molecule type" value="Genomic_DNA"/>
</dbReference>
<keyword evidence="1 2" id="KW-0175">Coiled coil</keyword>
<organism evidence="4 5">
    <name type="scientific">Cyclotella atomus</name>
    <dbReference type="NCBI Taxonomy" id="382360"/>
    <lineage>
        <taxon>Eukaryota</taxon>
        <taxon>Sar</taxon>
        <taxon>Stramenopiles</taxon>
        <taxon>Ochrophyta</taxon>
        <taxon>Bacillariophyta</taxon>
        <taxon>Coscinodiscophyceae</taxon>
        <taxon>Thalassiosirophycidae</taxon>
        <taxon>Stephanodiscales</taxon>
        <taxon>Stephanodiscaceae</taxon>
        <taxon>Cyclotella</taxon>
    </lineage>
</organism>
<dbReference type="InterPro" id="IPR049270">
    <property type="entry name" value="CFAP58_CC"/>
</dbReference>
<proteinExistence type="predicted"/>
<evidence type="ECO:0000256" key="1">
    <source>
        <dbReference type="ARBA" id="ARBA00023054"/>
    </source>
</evidence>
<feature type="coiled-coil region" evidence="2">
    <location>
        <begin position="276"/>
        <end position="387"/>
    </location>
</feature>